<feature type="binding site" evidence="13">
    <location>
        <position position="297"/>
    </location>
    <ligand>
        <name>Fe cation</name>
        <dbReference type="ChEBI" id="CHEBI:24875"/>
    </ligand>
</feature>
<feature type="binding site" evidence="12">
    <location>
        <begin position="27"/>
        <end position="30"/>
    </location>
    <ligand>
        <name>UDP-alpha-D-glucose</name>
        <dbReference type="ChEBI" id="CHEBI:58885"/>
        <note>ligand shared between dimeric partners</note>
    </ligand>
</feature>
<keyword evidence="9 14" id="KW-0299">Galactose metabolism</keyword>
<feature type="active site" description="Tele-UMP-histidine intermediate" evidence="11">
    <location>
        <position position="164"/>
    </location>
</feature>
<sequence>MAFQAVEHQHNRYNPLKDEWVLVSPHRARRPWQGKIEHDSNDQYLKSGPNNPLCPGARRANGALNPNYTSTFVFDNDFPALLENVPAPEQDDELFRMEPARGCCRVLCFHSDSSKSLALMEQSEIINVIDAWIEQSVDLGAKYSWVQIFENKGEIMGCSNPHPHGQVWASSFLPNEAIREDKSQKEYFDKHNSQMLVDYSQKEIVAKERIVVENESWLIVVPFWAVWPFETLVLPRRQVQRLEDINDREKQELASALSALLVKYDNIFETSFAYSMGWHGAPSGSYKQRDNKHWTLHAHFYPPLLRSANIKKFMVGYEMLAQAQRDLTPEQKESETAVRFITSVEENLFIDLEFLHYRDAFQ</sequence>
<feature type="binding site" evidence="12">
    <location>
        <begin position="317"/>
        <end position="318"/>
    </location>
    <ligand>
        <name>UDP-alpha-D-glucose</name>
        <dbReference type="ChEBI" id="CHEBI:58885"/>
        <note>ligand shared between dimeric partners</note>
    </ligand>
</feature>
<dbReference type="PANTHER" id="PTHR11943">
    <property type="entry name" value="GALACTOSE-1-PHOSPHATE URIDYLYLTRANSFERASE"/>
    <property type="match status" value="1"/>
</dbReference>
<comment type="cofactor">
    <cofactor evidence="13">
        <name>Fe cation</name>
        <dbReference type="ChEBI" id="CHEBI:24875"/>
    </cofactor>
    <text evidence="13">Binds 1 Fe cation per subunit.</text>
</comment>
<evidence type="ECO:0000256" key="5">
    <source>
        <dbReference type="ARBA" id="ARBA00022679"/>
    </source>
</evidence>
<dbReference type="EMBL" id="NCKU01007799">
    <property type="protein sequence ID" value="RWS02372.1"/>
    <property type="molecule type" value="Genomic_DNA"/>
</dbReference>
<dbReference type="CDD" id="cd00608">
    <property type="entry name" value="GalT"/>
    <property type="match status" value="1"/>
</dbReference>
<evidence type="ECO:0000256" key="11">
    <source>
        <dbReference type="PIRSR" id="PIRSR000808-1"/>
    </source>
</evidence>
<dbReference type="OrthoDB" id="418412at2759"/>
<dbReference type="InterPro" id="IPR005850">
    <property type="entry name" value="GalP_Utransf_C"/>
</dbReference>
<dbReference type="InterPro" id="IPR005849">
    <property type="entry name" value="GalP_Utransf_N"/>
</dbReference>
<evidence type="ECO:0000256" key="10">
    <source>
        <dbReference type="ARBA" id="ARBA00023277"/>
    </source>
</evidence>
<dbReference type="FunFam" id="3.30.428.10:FF:000001">
    <property type="entry name" value="Galactose-1-phosphate uridylyltransferase"/>
    <property type="match status" value="1"/>
</dbReference>
<dbReference type="PROSITE" id="PS00117">
    <property type="entry name" value="GAL_P_UDP_TRANSF_I"/>
    <property type="match status" value="1"/>
</dbReference>
<dbReference type="InterPro" id="IPR001937">
    <property type="entry name" value="GalP_UDPtransf1"/>
</dbReference>
<feature type="binding site" evidence="12">
    <location>
        <begin position="312"/>
        <end position="313"/>
    </location>
    <ligand>
        <name>UDP-alpha-D-glucose</name>
        <dbReference type="ChEBI" id="CHEBI:58885"/>
        <note>ligand shared between dimeric partners</note>
    </ligand>
</feature>
<evidence type="ECO:0000256" key="3">
    <source>
        <dbReference type="ARBA" id="ARBA00004947"/>
    </source>
</evidence>
<protein>
    <recommendedName>
        <fullName evidence="14">Galactose-1-phosphate uridylyltransferase</fullName>
        <ecNumber evidence="14">2.7.7.12</ecNumber>
    </recommendedName>
</protein>
<gene>
    <name evidence="17" type="ORF">B4U79_13508</name>
</gene>
<evidence type="ECO:0000259" key="16">
    <source>
        <dbReference type="Pfam" id="PF02744"/>
    </source>
</evidence>
<evidence type="ECO:0000256" key="7">
    <source>
        <dbReference type="ARBA" id="ARBA00022723"/>
    </source>
</evidence>
<feature type="domain" description="Galactose-1-phosphate uridyl transferase N-terminal" evidence="15">
    <location>
        <begin position="3"/>
        <end position="174"/>
    </location>
</feature>
<keyword evidence="6 14" id="KW-0548">Nucleotidyltransferase</keyword>
<dbReference type="Proteomes" id="UP000285301">
    <property type="component" value="Unassembled WGS sequence"/>
</dbReference>
<dbReference type="STRING" id="1965070.A0A443QH72"/>
<dbReference type="PIRSF" id="PIRSF000808">
    <property type="entry name" value="GalT"/>
    <property type="match status" value="1"/>
</dbReference>
<dbReference type="GO" id="GO:0005737">
    <property type="term" value="C:cytoplasm"/>
    <property type="evidence" value="ECO:0007669"/>
    <property type="project" value="TreeGrafter"/>
</dbReference>
<evidence type="ECO:0000256" key="13">
    <source>
        <dbReference type="PIRSR" id="PIRSR000808-4"/>
    </source>
</evidence>
<evidence type="ECO:0000256" key="9">
    <source>
        <dbReference type="ARBA" id="ARBA00023144"/>
    </source>
</evidence>
<evidence type="ECO:0000256" key="12">
    <source>
        <dbReference type="PIRSR" id="PIRSR000808-2"/>
    </source>
</evidence>
<feature type="binding site" description="in other chain" evidence="12">
    <location>
        <position position="324"/>
    </location>
    <ligand>
        <name>UDP-alpha-D-glucose</name>
        <dbReference type="ChEBI" id="CHEBI:58885"/>
        <note>ligand shared between dimeric partners</note>
    </ligand>
</feature>
<feature type="binding site" description="in other chain" evidence="12">
    <location>
        <position position="151"/>
    </location>
    <ligand>
        <name>UDP-alpha-D-glucose</name>
        <dbReference type="ChEBI" id="CHEBI:58885"/>
        <note>ligand shared between dimeric partners</note>
    </ligand>
</feature>
<proteinExistence type="inferred from homology"/>
<keyword evidence="5 14" id="KW-0808">Transferase</keyword>
<dbReference type="GO" id="GO:0008108">
    <property type="term" value="F:UDP-glucose:hexose-1-phosphate uridylyltransferase activity"/>
    <property type="evidence" value="ECO:0007669"/>
    <property type="project" value="UniProtKB-EC"/>
</dbReference>
<evidence type="ECO:0000256" key="4">
    <source>
        <dbReference type="ARBA" id="ARBA00010951"/>
    </source>
</evidence>
<evidence type="ECO:0000256" key="14">
    <source>
        <dbReference type="RuleBase" id="RU000506"/>
    </source>
</evidence>
<dbReference type="Pfam" id="PF01087">
    <property type="entry name" value="GalP_UDP_transf"/>
    <property type="match status" value="1"/>
</dbReference>
<evidence type="ECO:0000256" key="6">
    <source>
        <dbReference type="ARBA" id="ARBA00022695"/>
    </source>
</evidence>
<evidence type="ECO:0000313" key="18">
    <source>
        <dbReference type="Proteomes" id="UP000285301"/>
    </source>
</evidence>
<evidence type="ECO:0000313" key="17">
    <source>
        <dbReference type="EMBL" id="RWS02372.1"/>
    </source>
</evidence>
<dbReference type="PANTHER" id="PTHR11943:SF1">
    <property type="entry name" value="GALACTOSE-1-PHOSPHATE URIDYLYLTRANSFERASE"/>
    <property type="match status" value="1"/>
</dbReference>
<feature type="binding site" description="in other chain" evidence="12">
    <location>
        <position position="166"/>
    </location>
    <ligand>
        <name>UDP-alpha-D-glucose</name>
        <dbReference type="ChEBI" id="CHEBI:58885"/>
        <note>ligand shared between dimeric partners</note>
    </ligand>
</feature>
<dbReference type="InterPro" id="IPR036265">
    <property type="entry name" value="HIT-like_sf"/>
</dbReference>
<feature type="binding site" evidence="13">
    <location>
        <position position="279"/>
    </location>
    <ligand>
        <name>Fe cation</name>
        <dbReference type="ChEBI" id="CHEBI:24875"/>
    </ligand>
</feature>
<feature type="binding site" description="in other chain" evidence="12">
    <location>
        <begin position="157"/>
        <end position="159"/>
    </location>
    <ligand>
        <name>UDP-alpha-D-glucose</name>
        <dbReference type="ChEBI" id="CHEBI:58885"/>
        <note>ligand shared between dimeric partners</note>
    </ligand>
</feature>
<keyword evidence="8" id="KW-0862">Zinc</keyword>
<dbReference type="UniPathway" id="UPA00214"/>
<dbReference type="SUPFAM" id="SSF54197">
    <property type="entry name" value="HIT-like"/>
    <property type="match status" value="2"/>
</dbReference>
<evidence type="ECO:0000259" key="15">
    <source>
        <dbReference type="Pfam" id="PF01087"/>
    </source>
</evidence>
<feature type="binding site" evidence="13">
    <location>
        <position position="299"/>
    </location>
    <ligand>
        <name>Fe cation</name>
        <dbReference type="ChEBI" id="CHEBI:24875"/>
    </ligand>
</feature>
<comment type="cofactor">
    <cofactor evidence="2">
        <name>Zn(2+)</name>
        <dbReference type="ChEBI" id="CHEBI:29105"/>
    </cofactor>
</comment>
<dbReference type="FunFam" id="3.30.428.10:FF:000002">
    <property type="entry name" value="Galactose-1-phosphate uridylyltransferase"/>
    <property type="match status" value="1"/>
</dbReference>
<keyword evidence="7 13" id="KW-0479">Metal-binding</keyword>
<reference evidence="17 18" key="1">
    <citation type="journal article" date="2018" name="Gigascience">
        <title>Genomes of trombidid mites reveal novel predicted allergens and laterally-transferred genes associated with secondary metabolism.</title>
        <authorList>
            <person name="Dong X."/>
            <person name="Chaisiri K."/>
            <person name="Xia D."/>
            <person name="Armstrong S.D."/>
            <person name="Fang Y."/>
            <person name="Donnelly M.J."/>
            <person name="Kadowaki T."/>
            <person name="McGarry J.W."/>
            <person name="Darby A.C."/>
            <person name="Makepeace B.L."/>
        </authorList>
    </citation>
    <scope>NUCLEOTIDE SEQUENCE [LARGE SCALE GENOMIC DNA]</scope>
    <source>
        <strain evidence="17">UoL-WK</strain>
    </source>
</reference>
<accession>A0A443QH72</accession>
<dbReference type="NCBIfam" id="NF008724">
    <property type="entry name" value="PRK11720.1"/>
    <property type="match status" value="1"/>
</dbReference>
<feature type="domain" description="Galactose-1-phosphate uridyl transferase C-terminal" evidence="16">
    <location>
        <begin position="180"/>
        <end position="334"/>
    </location>
</feature>
<comment type="pathway">
    <text evidence="3 14">Carbohydrate metabolism; galactose metabolism.</text>
</comment>
<comment type="caution">
    <text evidence="17">The sequence shown here is derived from an EMBL/GenBank/DDBJ whole genome shotgun (WGS) entry which is preliminary data.</text>
</comment>
<feature type="binding site" description="in other chain" evidence="12">
    <location>
        <position position="60"/>
    </location>
    <ligand>
        <name>UDP-alpha-D-glucose</name>
        <dbReference type="ChEBI" id="CHEBI:58885"/>
        <note>ligand shared between dimeric partners</note>
    </ligand>
</feature>
<dbReference type="NCBIfam" id="TIGR00209">
    <property type="entry name" value="galT_1"/>
    <property type="match status" value="1"/>
</dbReference>
<keyword evidence="10 14" id="KW-0119">Carbohydrate metabolism</keyword>
<dbReference type="InterPro" id="IPR019779">
    <property type="entry name" value="GalP_UDPtransf1_His-AS"/>
</dbReference>
<evidence type="ECO:0000256" key="8">
    <source>
        <dbReference type="ARBA" id="ARBA00022833"/>
    </source>
</evidence>
<dbReference type="GO" id="GO:0033499">
    <property type="term" value="P:galactose catabolic process via UDP-galactose, Leloir pathway"/>
    <property type="evidence" value="ECO:0007669"/>
    <property type="project" value="TreeGrafter"/>
</dbReference>
<dbReference type="GO" id="GO:0008270">
    <property type="term" value="F:zinc ion binding"/>
    <property type="evidence" value="ECO:0007669"/>
    <property type="project" value="InterPro"/>
</dbReference>
<dbReference type="AlphaFoldDB" id="A0A443QH72"/>
<comment type="catalytic activity">
    <reaction evidence="1 14">
        <text>alpha-D-galactose 1-phosphate + UDP-alpha-D-glucose = alpha-D-glucose 1-phosphate + UDP-alpha-D-galactose</text>
        <dbReference type="Rhea" id="RHEA:13989"/>
        <dbReference type="ChEBI" id="CHEBI:58336"/>
        <dbReference type="ChEBI" id="CHEBI:58601"/>
        <dbReference type="ChEBI" id="CHEBI:58885"/>
        <dbReference type="ChEBI" id="CHEBI:66914"/>
        <dbReference type="EC" id="2.7.7.12"/>
    </reaction>
</comment>
<dbReference type="Pfam" id="PF02744">
    <property type="entry name" value="GalP_UDP_tr_C"/>
    <property type="match status" value="1"/>
</dbReference>
<keyword evidence="18" id="KW-1185">Reference proteome</keyword>
<comment type="similarity">
    <text evidence="4 14">Belongs to the galactose-1-phosphate uridylyltransferase type 1 family.</text>
</comment>
<name>A0A443QH72_9ACAR</name>
<feature type="binding site" description="in other chain" evidence="12">
    <location>
        <begin position="76"/>
        <end position="77"/>
    </location>
    <ligand>
        <name>UDP-alpha-D-glucose</name>
        <dbReference type="ChEBI" id="CHEBI:58885"/>
        <note>ligand shared between dimeric partners</note>
    </ligand>
</feature>
<feature type="binding site" evidence="13">
    <location>
        <position position="180"/>
    </location>
    <ligand>
        <name>Fe cation</name>
        <dbReference type="ChEBI" id="CHEBI:24875"/>
    </ligand>
</feature>
<organism evidence="17 18">
    <name type="scientific">Dinothrombium tinctorium</name>
    <dbReference type="NCBI Taxonomy" id="1965070"/>
    <lineage>
        <taxon>Eukaryota</taxon>
        <taxon>Metazoa</taxon>
        <taxon>Ecdysozoa</taxon>
        <taxon>Arthropoda</taxon>
        <taxon>Chelicerata</taxon>
        <taxon>Arachnida</taxon>
        <taxon>Acari</taxon>
        <taxon>Acariformes</taxon>
        <taxon>Trombidiformes</taxon>
        <taxon>Prostigmata</taxon>
        <taxon>Anystina</taxon>
        <taxon>Parasitengona</taxon>
        <taxon>Trombidioidea</taxon>
        <taxon>Trombidiidae</taxon>
        <taxon>Dinothrombium</taxon>
    </lineage>
</organism>
<evidence type="ECO:0000256" key="2">
    <source>
        <dbReference type="ARBA" id="ARBA00001947"/>
    </source>
</evidence>
<dbReference type="EC" id="2.7.7.12" evidence="14"/>
<keyword evidence="13" id="KW-0408">Iron</keyword>
<evidence type="ECO:0000256" key="1">
    <source>
        <dbReference type="ARBA" id="ARBA00001107"/>
    </source>
</evidence>
<dbReference type="Gene3D" id="3.30.428.10">
    <property type="entry name" value="HIT-like"/>
    <property type="match status" value="2"/>
</dbReference>